<reference evidence="1" key="1">
    <citation type="submission" date="2022-10" db="EMBL/GenBank/DDBJ databases">
        <title>Rhodococcus sp.75.</title>
        <authorList>
            <person name="Sun M."/>
        </authorList>
    </citation>
    <scope>NUCLEOTIDE SEQUENCE</scope>
    <source>
        <strain evidence="1">75</strain>
    </source>
</reference>
<dbReference type="Proteomes" id="UP001164965">
    <property type="component" value="Chromosome"/>
</dbReference>
<dbReference type="Gene3D" id="3.10.20.480">
    <property type="entry name" value="Antirestriction protein ArdA, domain 1"/>
    <property type="match status" value="1"/>
</dbReference>
<gene>
    <name evidence="1" type="ORF">RHODO2019_10810</name>
</gene>
<dbReference type="InterPro" id="IPR041893">
    <property type="entry name" value="ArdA_dom3"/>
</dbReference>
<dbReference type="InterPro" id="IPR009899">
    <property type="entry name" value="ArdA"/>
</dbReference>
<dbReference type="InterPro" id="IPR041895">
    <property type="entry name" value="ArdA_dom1"/>
</dbReference>
<dbReference type="Gene3D" id="1.10.10.1190">
    <property type="entry name" value="Antirestriction protein ArdA, domain 3"/>
    <property type="match status" value="1"/>
</dbReference>
<keyword evidence="2" id="KW-1185">Reference proteome</keyword>
<name>A0ABY6NXI8_9NOCA</name>
<evidence type="ECO:0000313" key="1">
    <source>
        <dbReference type="EMBL" id="UZJ23698.1"/>
    </source>
</evidence>
<accession>A0ABY6NXI8</accession>
<protein>
    <submittedName>
        <fullName evidence="1">Antirestriction protein ArdA</fullName>
    </submittedName>
</protein>
<dbReference type="RefSeq" id="WP_265381806.1">
    <property type="nucleotide sequence ID" value="NZ_CP110615.1"/>
</dbReference>
<proteinExistence type="predicted"/>
<dbReference type="Pfam" id="PF07275">
    <property type="entry name" value="ArdA"/>
    <property type="match status" value="1"/>
</dbReference>
<evidence type="ECO:0000313" key="2">
    <source>
        <dbReference type="Proteomes" id="UP001164965"/>
    </source>
</evidence>
<sequence>MDPKVWIGCLACYNDGALVGEWFDALGAGEIDLAQVHAGSPRRLHTSCEELWVMDHEGFGGALKGECAPGDADRLAEVLADVEDFECDPFAAYLSYQGSAEVDESTVSDFRECYEGVFDSPADWAGEYVESTGMLHGLPDEVTSYFDMEAFGRDAFIGGDLYSVDAPGLSIYVFRSL</sequence>
<dbReference type="EMBL" id="CP110615">
    <property type="protein sequence ID" value="UZJ23698.1"/>
    <property type="molecule type" value="Genomic_DNA"/>
</dbReference>
<organism evidence="1 2">
    <name type="scientific">Rhodococcus antarcticus</name>
    <dbReference type="NCBI Taxonomy" id="2987751"/>
    <lineage>
        <taxon>Bacteria</taxon>
        <taxon>Bacillati</taxon>
        <taxon>Actinomycetota</taxon>
        <taxon>Actinomycetes</taxon>
        <taxon>Mycobacteriales</taxon>
        <taxon>Nocardiaceae</taxon>
        <taxon>Rhodococcus</taxon>
    </lineage>
</organism>